<proteinExistence type="predicted"/>
<evidence type="ECO:0000256" key="1">
    <source>
        <dbReference type="ARBA" id="ARBA00023125"/>
    </source>
</evidence>
<dbReference type="Gene3D" id="3.40.50.280">
    <property type="entry name" value="Cobalamin-binding domain"/>
    <property type="match status" value="1"/>
</dbReference>
<dbReference type="SUPFAM" id="SSF46955">
    <property type="entry name" value="Putative DNA-binding domain"/>
    <property type="match status" value="1"/>
</dbReference>
<dbReference type="Pfam" id="PF02607">
    <property type="entry name" value="B12-binding_2"/>
    <property type="match status" value="1"/>
</dbReference>
<evidence type="ECO:0000313" key="4">
    <source>
        <dbReference type="Proteomes" id="UP000740727"/>
    </source>
</evidence>
<dbReference type="Pfam" id="PF13411">
    <property type="entry name" value="MerR_1"/>
    <property type="match status" value="1"/>
</dbReference>
<comment type="caution">
    <text evidence="3">The sequence shown here is derived from an EMBL/GenBank/DDBJ whole genome shotgun (WGS) entry which is preliminary data.</text>
</comment>
<dbReference type="Gene3D" id="1.10.1240.10">
    <property type="entry name" value="Methionine synthase domain"/>
    <property type="match status" value="1"/>
</dbReference>
<protein>
    <submittedName>
        <fullName evidence="3">MerR family transcriptional regulator</fullName>
    </submittedName>
</protein>
<evidence type="ECO:0000259" key="2">
    <source>
        <dbReference type="PROSITE" id="PS50937"/>
    </source>
</evidence>
<dbReference type="SUPFAM" id="SSF52242">
    <property type="entry name" value="Cobalamin (vitamin B12)-binding domain"/>
    <property type="match status" value="1"/>
</dbReference>
<gene>
    <name evidence="3" type="ORF">EBT44_05150</name>
</gene>
<dbReference type="GO" id="GO:0003677">
    <property type="term" value="F:DNA binding"/>
    <property type="evidence" value="ECO:0007669"/>
    <property type="project" value="UniProtKB-KW"/>
</dbReference>
<dbReference type="PROSITE" id="PS50937">
    <property type="entry name" value="HTH_MERR_2"/>
    <property type="match status" value="1"/>
</dbReference>
<sequence>MAHLGVTVSEVAHRLGVAPATLRTWDRRYGLGPSSHEAGEHRRYSDEDLARLAVMRRLVISGVPPAHAATVAKSSPISVDQPPPLPEFQNREEAVTAMVRALEGIDSAFVESLIRREILSSGVVATWNEILVPALILVGRLWEETGSGIEIEHLFTEIVKRVMRDCVNELESPRNSKPILLASVGEEHHCLAIHALAAALAEENVATHFLGARTPVEALTEIIRKSHPPVVFLWAQLRKNADYSALTALPALRPAPRLILGGPGWDVERASGATMVTNLHQACELVGSTIGK</sequence>
<dbReference type="GO" id="GO:0046872">
    <property type="term" value="F:metal ion binding"/>
    <property type="evidence" value="ECO:0007669"/>
    <property type="project" value="InterPro"/>
</dbReference>
<dbReference type="EMBL" id="RFXN01000075">
    <property type="protein sequence ID" value="NBR94206.1"/>
    <property type="molecule type" value="Genomic_DNA"/>
</dbReference>
<reference evidence="3" key="1">
    <citation type="submission" date="2018-10" db="EMBL/GenBank/DDBJ databases">
        <title>Iterative Subtractive Binning of Freshwater Chronoseries Metagenomes Recovers Nearly Complete Genomes from over Four Hundred Novel Species.</title>
        <authorList>
            <person name="Rodriguez-R L.M."/>
            <person name="Tsementzi D."/>
            <person name="Luo C."/>
            <person name="Konstantinidis K.T."/>
        </authorList>
    </citation>
    <scope>NUCLEOTIDE SEQUENCE</scope>
    <source>
        <strain evidence="3">WB5_2A_028</strain>
    </source>
</reference>
<feature type="domain" description="HTH merR-type" evidence="2">
    <location>
        <begin position="7"/>
        <end position="74"/>
    </location>
</feature>
<evidence type="ECO:0000313" key="3">
    <source>
        <dbReference type="EMBL" id="NBR94206.1"/>
    </source>
</evidence>
<dbReference type="GO" id="GO:0031419">
    <property type="term" value="F:cobalamin binding"/>
    <property type="evidence" value="ECO:0007669"/>
    <property type="project" value="InterPro"/>
</dbReference>
<dbReference type="InterPro" id="IPR000551">
    <property type="entry name" value="MerR-type_HTH_dom"/>
</dbReference>
<dbReference type="Proteomes" id="UP000740727">
    <property type="component" value="Unassembled WGS sequence"/>
</dbReference>
<dbReference type="PANTHER" id="PTHR30204">
    <property type="entry name" value="REDOX-CYCLING DRUG-SENSING TRANSCRIPTIONAL ACTIVATOR SOXR"/>
    <property type="match status" value="1"/>
</dbReference>
<dbReference type="CDD" id="cd01104">
    <property type="entry name" value="HTH_MlrA-CarA"/>
    <property type="match status" value="1"/>
</dbReference>
<accession>A0A965GDL8</accession>
<dbReference type="GO" id="GO:0003700">
    <property type="term" value="F:DNA-binding transcription factor activity"/>
    <property type="evidence" value="ECO:0007669"/>
    <property type="project" value="InterPro"/>
</dbReference>
<organism evidence="3 4">
    <name type="scientific">Candidatus Fonsibacter lacus</name>
    <dbReference type="NCBI Taxonomy" id="2576439"/>
    <lineage>
        <taxon>Bacteria</taxon>
        <taxon>Pseudomonadati</taxon>
        <taxon>Pseudomonadota</taxon>
        <taxon>Alphaproteobacteria</taxon>
        <taxon>Candidatus Pelagibacterales</taxon>
        <taxon>Candidatus Pelagibacterales incertae sedis</taxon>
        <taxon>Candidatus Fonsibacter</taxon>
    </lineage>
</organism>
<dbReference type="InterPro" id="IPR036724">
    <property type="entry name" value="Cobalamin-bd_sf"/>
</dbReference>
<keyword evidence="1" id="KW-0238">DNA-binding</keyword>
<dbReference type="InterPro" id="IPR003759">
    <property type="entry name" value="Cbl-bd_cap"/>
</dbReference>
<dbReference type="InterPro" id="IPR009061">
    <property type="entry name" value="DNA-bd_dom_put_sf"/>
</dbReference>
<dbReference type="InterPro" id="IPR047057">
    <property type="entry name" value="MerR_fam"/>
</dbReference>
<dbReference type="SMART" id="SM00422">
    <property type="entry name" value="HTH_MERR"/>
    <property type="match status" value="1"/>
</dbReference>
<name>A0A965GDL8_9PROT</name>
<dbReference type="AlphaFoldDB" id="A0A965GDL8"/>
<dbReference type="InterPro" id="IPR036594">
    <property type="entry name" value="Meth_synthase_dom"/>
</dbReference>
<dbReference type="PANTHER" id="PTHR30204:SF97">
    <property type="entry name" value="MERR FAMILY REGULATORY PROTEIN"/>
    <property type="match status" value="1"/>
</dbReference>
<dbReference type="Gene3D" id="1.10.1660.10">
    <property type="match status" value="1"/>
</dbReference>